<keyword evidence="3 6" id="KW-0645">Protease</keyword>
<evidence type="ECO:0000313" key="10">
    <source>
        <dbReference type="Proteomes" id="UP001056426"/>
    </source>
</evidence>
<dbReference type="EMBL" id="CP098400">
    <property type="protein sequence ID" value="URW80279.1"/>
    <property type="molecule type" value="Genomic_DNA"/>
</dbReference>
<evidence type="ECO:0000256" key="5">
    <source>
        <dbReference type="ARBA" id="ARBA00022801"/>
    </source>
</evidence>
<accession>A0A9J6ZRJ1</accession>
<dbReference type="GO" id="GO:0005829">
    <property type="term" value="C:cytosol"/>
    <property type="evidence" value="ECO:0007669"/>
    <property type="project" value="TreeGrafter"/>
</dbReference>
<dbReference type="SUPFAM" id="SSF55920">
    <property type="entry name" value="Creatinase/aminopeptidase"/>
    <property type="match status" value="1"/>
</dbReference>
<dbReference type="KEGG" id="alkq:M9189_02775"/>
<dbReference type="InterPro" id="IPR001714">
    <property type="entry name" value="Pept_M24_MAP"/>
</dbReference>
<evidence type="ECO:0000256" key="2">
    <source>
        <dbReference type="ARBA" id="ARBA00022438"/>
    </source>
</evidence>
<dbReference type="GO" id="GO:0070006">
    <property type="term" value="F:metalloaminopeptidase activity"/>
    <property type="evidence" value="ECO:0007669"/>
    <property type="project" value="UniProtKB-UniRule"/>
</dbReference>
<keyword evidence="4 6" id="KW-0479">Metal-binding</keyword>
<dbReference type="Gene3D" id="3.90.230.10">
    <property type="entry name" value="Creatinase/methionine aminopeptidase superfamily"/>
    <property type="match status" value="1"/>
</dbReference>
<dbReference type="PRINTS" id="PR00599">
    <property type="entry name" value="MAPEPTIDASE"/>
</dbReference>
<dbReference type="PROSITE" id="PS00680">
    <property type="entry name" value="MAP_1"/>
    <property type="match status" value="1"/>
</dbReference>
<feature type="binding site" evidence="6">
    <location>
        <position position="94"/>
    </location>
    <ligand>
        <name>a divalent metal cation</name>
        <dbReference type="ChEBI" id="CHEBI:60240"/>
        <label>1</label>
    </ligand>
</feature>
<proteinExistence type="inferred from homology"/>
<reference evidence="9" key="2">
    <citation type="submission" date="2022-06" db="EMBL/GenBank/DDBJ databases">
        <title>Xiashengella guii gen. nov. sp. nov., a bacterium isolated form anaerobic digestion tank.</title>
        <authorList>
            <person name="Huang H."/>
        </authorList>
    </citation>
    <scope>NUCLEOTIDE SEQUENCE</scope>
    <source>
        <strain evidence="9">Ai-910</strain>
    </source>
</reference>
<evidence type="ECO:0000256" key="1">
    <source>
        <dbReference type="ARBA" id="ARBA00002521"/>
    </source>
</evidence>
<dbReference type="InterPro" id="IPR002467">
    <property type="entry name" value="Pept_M24A_MAP1"/>
</dbReference>
<dbReference type="PANTHER" id="PTHR43330:SF27">
    <property type="entry name" value="METHIONINE AMINOPEPTIDASE"/>
    <property type="match status" value="1"/>
</dbReference>
<gene>
    <name evidence="6 9" type="primary">map</name>
    <name evidence="9" type="ORF">M9189_02775</name>
</gene>
<feature type="binding site" evidence="6">
    <location>
        <position position="168"/>
    </location>
    <ligand>
        <name>a divalent metal cation</name>
        <dbReference type="ChEBI" id="CHEBI:60240"/>
        <label>2</label>
        <note>catalytic</note>
    </ligand>
</feature>
<comment type="cofactor">
    <cofactor evidence="6">
        <name>Co(2+)</name>
        <dbReference type="ChEBI" id="CHEBI:48828"/>
    </cofactor>
    <cofactor evidence="6">
        <name>Zn(2+)</name>
        <dbReference type="ChEBI" id="CHEBI:29105"/>
    </cofactor>
    <cofactor evidence="6">
        <name>Mn(2+)</name>
        <dbReference type="ChEBI" id="CHEBI:29035"/>
    </cofactor>
    <cofactor evidence="6">
        <name>Fe(2+)</name>
        <dbReference type="ChEBI" id="CHEBI:29033"/>
    </cofactor>
    <text evidence="6">Binds 2 divalent metal cations per subunit. Has a high-affinity and a low affinity metal-binding site. The true nature of the physiological cofactor is under debate. The enzyme is active with cobalt, zinc, manganese or divalent iron ions. Most likely, methionine aminopeptidases function as mononuclear Fe(2+)-metalloproteases under physiological conditions, and the catalytically relevant metal-binding site has been assigned to the histidine-containing high-affinity site.</text>
</comment>
<keyword evidence="2 6" id="KW-0031">Aminopeptidase</keyword>
<keyword evidence="5 6" id="KW-0378">Hydrolase</keyword>
<evidence type="ECO:0000256" key="3">
    <source>
        <dbReference type="ARBA" id="ARBA00022670"/>
    </source>
</evidence>
<dbReference type="InterPro" id="IPR000994">
    <property type="entry name" value="Pept_M24"/>
</dbReference>
<feature type="binding site" evidence="6">
    <location>
        <position position="175"/>
    </location>
    <ligand>
        <name>substrate</name>
    </ligand>
</feature>
<dbReference type="Proteomes" id="UP001056426">
    <property type="component" value="Chromosome"/>
</dbReference>
<feature type="binding site" evidence="6">
    <location>
        <position position="201"/>
    </location>
    <ligand>
        <name>a divalent metal cation</name>
        <dbReference type="ChEBI" id="CHEBI:60240"/>
        <label>2</label>
        <note>catalytic</note>
    </ligand>
</feature>
<dbReference type="RefSeq" id="WP_250724420.1">
    <property type="nucleotide sequence ID" value="NZ_CP098400.1"/>
</dbReference>
<feature type="binding site" evidence="6">
    <location>
        <position position="77"/>
    </location>
    <ligand>
        <name>substrate</name>
    </ligand>
</feature>
<evidence type="ECO:0000256" key="6">
    <source>
        <dbReference type="HAMAP-Rule" id="MF_01974"/>
    </source>
</evidence>
<feature type="binding site" evidence="6">
    <location>
        <position position="105"/>
    </location>
    <ligand>
        <name>a divalent metal cation</name>
        <dbReference type="ChEBI" id="CHEBI:60240"/>
        <label>2</label>
        <note>catalytic</note>
    </ligand>
</feature>
<dbReference type="CDD" id="cd01086">
    <property type="entry name" value="MetAP1"/>
    <property type="match status" value="1"/>
</dbReference>
<protein>
    <recommendedName>
        <fullName evidence="6 7">Methionine aminopeptidase</fullName>
        <shortName evidence="6">MAP</shortName>
        <shortName evidence="6">MetAP</shortName>
        <ecNumber evidence="6 7">3.4.11.18</ecNumber>
    </recommendedName>
    <alternativeName>
        <fullName evidence="6">Peptidase M</fullName>
    </alternativeName>
</protein>
<sequence>MIYLKSDEEIELIRQSNLLVARTLAEVARVIRPGVTTLELDKIAETFIRDNGGEPAFLNYNGFPNSLCTSVNDQVVHGIPNNKPLKEGDIISVDCGVKLNGFYGDSAYTFEVGEVLPEIKALLQATKESLFKGIEKAVEGNRIGDIGYAVQEYCESRGYSVVREMVGHGVGRNLHEEPEVPNYGRRGNGIKLRKGMVIAIEPMINLGKRQIYMEDDQWTIRTADHKVSAHFEHTVAVGKNTCDILSSFKFVEEVLTLQS</sequence>
<comment type="similarity">
    <text evidence="6">Belongs to the peptidase M24A family. Methionine aminopeptidase type 1 subfamily.</text>
</comment>
<dbReference type="GO" id="GO:0046872">
    <property type="term" value="F:metal ion binding"/>
    <property type="evidence" value="ECO:0007669"/>
    <property type="project" value="UniProtKB-UniRule"/>
</dbReference>
<dbReference type="InterPro" id="IPR036005">
    <property type="entry name" value="Creatinase/aminopeptidase-like"/>
</dbReference>
<dbReference type="AlphaFoldDB" id="A0A9J6ZRJ1"/>
<reference evidence="9" key="1">
    <citation type="submission" date="2022-05" db="EMBL/GenBank/DDBJ databases">
        <authorList>
            <person name="Sun X."/>
        </authorList>
    </citation>
    <scope>NUCLEOTIDE SEQUENCE</scope>
    <source>
        <strain evidence="9">Ai-910</strain>
    </source>
</reference>
<name>A0A9J6ZRJ1_9BACT</name>
<evidence type="ECO:0000259" key="8">
    <source>
        <dbReference type="Pfam" id="PF00557"/>
    </source>
</evidence>
<evidence type="ECO:0000256" key="4">
    <source>
        <dbReference type="ARBA" id="ARBA00022723"/>
    </source>
</evidence>
<comment type="function">
    <text evidence="1 6">Removes the N-terminal methionine from nascent proteins. The N-terminal methionine is often cleaved when the second residue in the primary sequence is small and uncharged (Met-Ala-, Cys, Gly, Pro, Ser, Thr, or Val). Requires deformylation of the N(alpha)-formylated initiator methionine before it can be hydrolyzed.</text>
</comment>
<dbReference type="GO" id="GO:0006508">
    <property type="term" value="P:proteolysis"/>
    <property type="evidence" value="ECO:0007669"/>
    <property type="project" value="UniProtKB-KW"/>
</dbReference>
<dbReference type="PANTHER" id="PTHR43330">
    <property type="entry name" value="METHIONINE AMINOPEPTIDASE"/>
    <property type="match status" value="1"/>
</dbReference>
<dbReference type="GO" id="GO:0004239">
    <property type="term" value="F:initiator methionyl aminopeptidase activity"/>
    <property type="evidence" value="ECO:0007669"/>
    <property type="project" value="UniProtKB-UniRule"/>
</dbReference>
<dbReference type="Pfam" id="PF00557">
    <property type="entry name" value="Peptidase_M24"/>
    <property type="match status" value="1"/>
</dbReference>
<evidence type="ECO:0000313" key="9">
    <source>
        <dbReference type="EMBL" id="URW80279.1"/>
    </source>
</evidence>
<feature type="binding site" evidence="6">
    <location>
        <position position="232"/>
    </location>
    <ligand>
        <name>a divalent metal cation</name>
        <dbReference type="ChEBI" id="CHEBI:60240"/>
        <label>1</label>
    </ligand>
</feature>
<feature type="domain" description="Peptidase M24" evidence="8">
    <location>
        <begin position="11"/>
        <end position="238"/>
    </location>
</feature>
<evidence type="ECO:0000256" key="7">
    <source>
        <dbReference type="RuleBase" id="RU003653"/>
    </source>
</evidence>
<dbReference type="NCBIfam" id="TIGR00500">
    <property type="entry name" value="met_pdase_I"/>
    <property type="match status" value="1"/>
</dbReference>
<feature type="binding site" evidence="6">
    <location>
        <position position="232"/>
    </location>
    <ligand>
        <name>a divalent metal cation</name>
        <dbReference type="ChEBI" id="CHEBI:60240"/>
        <label>2</label>
        <note>catalytic</note>
    </ligand>
</feature>
<dbReference type="HAMAP" id="MF_01974">
    <property type="entry name" value="MetAP_1"/>
    <property type="match status" value="1"/>
</dbReference>
<keyword evidence="10" id="KW-1185">Reference proteome</keyword>
<comment type="subunit">
    <text evidence="6">Monomer.</text>
</comment>
<organism evidence="9 10">
    <name type="scientific">Xiashengella succiniciproducens</name>
    <dbReference type="NCBI Taxonomy" id="2949635"/>
    <lineage>
        <taxon>Bacteria</taxon>
        <taxon>Pseudomonadati</taxon>
        <taxon>Bacteroidota</taxon>
        <taxon>Bacteroidia</taxon>
        <taxon>Marinilabiliales</taxon>
        <taxon>Marinilabiliaceae</taxon>
        <taxon>Xiashengella</taxon>
    </lineage>
</organism>
<comment type="catalytic activity">
    <reaction evidence="6 7">
        <text>Release of N-terminal amino acids, preferentially methionine, from peptides and arylamides.</text>
        <dbReference type="EC" id="3.4.11.18"/>
    </reaction>
</comment>
<dbReference type="EC" id="3.4.11.18" evidence="6 7"/>
<feature type="binding site" evidence="6">
    <location>
        <position position="105"/>
    </location>
    <ligand>
        <name>a divalent metal cation</name>
        <dbReference type="ChEBI" id="CHEBI:60240"/>
        <label>1</label>
    </ligand>
</feature>